<dbReference type="Proteomes" id="UP000003419">
    <property type="component" value="Unassembled WGS sequence"/>
</dbReference>
<sequence>MKQLTFAELAQMLQKATGKTQQATVDTLFDWAFKKRERVSQASAHRYLNGESDIHKYVYKDGNEERDIKLIIKEIKQDLSKQSTNILLDDLRAKGIKISPSKNLYQGSVAEVLAKQLNEIIKDADKTSHNFSKIPKNSQSKDNKKMSNKAVVSSLIRHISKLFNSRFPNSNEYKYAFAIYIANNISNSTTSISINVSREEWQQTKSHIQKVPLLLARTLYTAQDPVKDMNHPFGPFAEEQLPYDYDEKIMTSNIVTKNDTEYYADENNQALQATGKKLKRFYSIKEENPPIPSYAYIGEISSFNITSKTTNNYLTVTLTCNIIDKLNYDLIKNNHQQLGIPEKLFYNNNYHFEYIDNIDFLSRINSLMNASEK</sequence>
<reference evidence="1 2" key="1">
    <citation type="submission" date="2009-01" db="EMBL/GenBank/DDBJ databases">
        <authorList>
            <person name="Qin X."/>
            <person name="Bachman B."/>
            <person name="Battles P."/>
            <person name="Bell A."/>
            <person name="Bess C."/>
            <person name="Bickham C."/>
            <person name="Chaboub L."/>
            <person name="Chen D."/>
            <person name="Coyle M."/>
            <person name="Deiros D.R."/>
            <person name="Dinh H."/>
            <person name="Forbes L."/>
            <person name="Fowler G."/>
            <person name="Francisco L."/>
            <person name="Fu Q."/>
            <person name="Gubbala S."/>
            <person name="Hale W."/>
            <person name="Han Y."/>
            <person name="Hemphill L."/>
            <person name="Highlander S.K."/>
            <person name="Hirani K."/>
            <person name="Hogues M."/>
            <person name="Jackson L."/>
            <person name="Jakkamsetti A."/>
            <person name="Javaid M."/>
            <person name="Jiang H."/>
            <person name="Korchina V."/>
            <person name="Kovar C."/>
            <person name="Lara F."/>
            <person name="Lee S."/>
            <person name="Mata R."/>
            <person name="Mathew T."/>
            <person name="Moen C."/>
            <person name="Morales K."/>
            <person name="Munidasa M."/>
            <person name="Nazareth L."/>
            <person name="Ngo R."/>
            <person name="Nguyen L."/>
            <person name="Okwuonu G."/>
            <person name="Ongeri F."/>
            <person name="Patil S."/>
            <person name="Petrosino J."/>
            <person name="Pham C."/>
            <person name="Pham P."/>
            <person name="Pu L.-L."/>
            <person name="Puazo M."/>
            <person name="Raj R."/>
            <person name="Reid J."/>
            <person name="Rouhana J."/>
            <person name="Saada N."/>
            <person name="Shang Y."/>
            <person name="Simmons D."/>
            <person name="Thornton R."/>
            <person name="Warren J."/>
            <person name="Weissenberger G."/>
            <person name="Zhang J."/>
            <person name="Zhang L."/>
            <person name="Zhou C."/>
            <person name="Zhu D."/>
            <person name="Muzny D."/>
            <person name="Worley K."/>
            <person name="Gibbs R."/>
        </authorList>
    </citation>
    <scope>NUCLEOTIDE SEQUENCE [LARGE SCALE GENOMIC DNA]</scope>
    <source>
        <strain evidence="1 2">CF48-3A</strain>
    </source>
</reference>
<dbReference type="EMBL" id="ACHG01000237">
    <property type="protein sequence ID" value="EEI64560.1"/>
    <property type="molecule type" value="Genomic_DNA"/>
</dbReference>
<name>A0A8D9S022_LIMRT</name>
<dbReference type="AlphaFoldDB" id="A0A8D9S022"/>
<protein>
    <submittedName>
        <fullName evidence="1">Uncharacterized protein</fullName>
    </submittedName>
</protein>
<proteinExistence type="predicted"/>
<gene>
    <name evidence="1" type="ORF">HMPREF0534_2114</name>
</gene>
<evidence type="ECO:0000313" key="2">
    <source>
        <dbReference type="Proteomes" id="UP000003419"/>
    </source>
</evidence>
<accession>A0A8D9S022</accession>
<evidence type="ECO:0000313" key="1">
    <source>
        <dbReference type="EMBL" id="EEI64560.1"/>
    </source>
</evidence>
<comment type="caution">
    <text evidence="1">The sequence shown here is derived from an EMBL/GenBank/DDBJ whole genome shotgun (WGS) entry which is preliminary data.</text>
</comment>
<organism evidence="1 2">
    <name type="scientific">Limosilactobacillus reuteri CF48-3A</name>
    <dbReference type="NCBI Taxonomy" id="525341"/>
    <lineage>
        <taxon>Bacteria</taxon>
        <taxon>Bacillati</taxon>
        <taxon>Bacillota</taxon>
        <taxon>Bacilli</taxon>
        <taxon>Lactobacillales</taxon>
        <taxon>Lactobacillaceae</taxon>
        <taxon>Limosilactobacillus</taxon>
    </lineage>
</organism>
<dbReference type="RefSeq" id="WP_003671454.1">
    <property type="nucleotide sequence ID" value="NZ_GG693672.1"/>
</dbReference>